<reference evidence="3" key="1">
    <citation type="journal article" date="2019" name="Int. J. Syst. Evol. Microbiol.">
        <title>The Global Catalogue of Microorganisms (GCM) 10K type strain sequencing project: providing services to taxonomists for standard genome sequencing and annotation.</title>
        <authorList>
            <consortium name="The Broad Institute Genomics Platform"/>
            <consortium name="The Broad Institute Genome Sequencing Center for Infectious Disease"/>
            <person name="Wu L."/>
            <person name="Ma J."/>
        </authorList>
    </citation>
    <scope>NUCLEOTIDE SEQUENCE [LARGE SCALE GENOMIC DNA]</scope>
    <source>
        <strain evidence="3">JCM 15478</strain>
    </source>
</reference>
<accession>A0ABP5HR89</accession>
<evidence type="ECO:0000313" key="3">
    <source>
        <dbReference type="Proteomes" id="UP001500016"/>
    </source>
</evidence>
<comment type="caution">
    <text evidence="2">The sequence shown here is derived from an EMBL/GenBank/DDBJ whole genome shotgun (WGS) entry which is preliminary data.</text>
</comment>
<gene>
    <name evidence="2" type="ORF">GCM10009801_40080</name>
</gene>
<evidence type="ECO:0000313" key="2">
    <source>
        <dbReference type="EMBL" id="GAA2081276.1"/>
    </source>
</evidence>
<feature type="chain" id="PRO_5046419280" description="Secreted protein" evidence="1">
    <location>
        <begin position="29"/>
        <end position="112"/>
    </location>
</feature>
<keyword evidence="3" id="KW-1185">Reference proteome</keyword>
<evidence type="ECO:0000256" key="1">
    <source>
        <dbReference type="SAM" id="SignalP"/>
    </source>
</evidence>
<protein>
    <recommendedName>
        <fullName evidence="4">Secreted protein</fullName>
    </recommendedName>
</protein>
<keyword evidence="1" id="KW-0732">Signal</keyword>
<feature type="signal peptide" evidence="1">
    <location>
        <begin position="1"/>
        <end position="28"/>
    </location>
</feature>
<organism evidence="2 3">
    <name type="scientific">Streptomyces albiaxialis</name>
    <dbReference type="NCBI Taxonomy" id="329523"/>
    <lineage>
        <taxon>Bacteria</taxon>
        <taxon>Bacillati</taxon>
        <taxon>Actinomycetota</taxon>
        <taxon>Actinomycetes</taxon>
        <taxon>Kitasatosporales</taxon>
        <taxon>Streptomycetaceae</taxon>
        <taxon>Streptomyces</taxon>
    </lineage>
</organism>
<sequence>MRMYRMACAVLGALVVAGLLSPFTAAEAEPTAGPGVGPAPRPACRTDVDGSAARVACRNGTGRTARVQLHIECRRWWDIDVDGDPVTLAPGRSVRLADRCWAEVREAWVSFP</sequence>
<name>A0ABP5HR89_9ACTN</name>
<evidence type="ECO:0008006" key="4">
    <source>
        <dbReference type="Google" id="ProtNLM"/>
    </source>
</evidence>
<dbReference type="EMBL" id="BAAAPE010000010">
    <property type="protein sequence ID" value="GAA2081276.1"/>
    <property type="molecule type" value="Genomic_DNA"/>
</dbReference>
<dbReference type="Proteomes" id="UP001500016">
    <property type="component" value="Unassembled WGS sequence"/>
</dbReference>
<proteinExistence type="predicted"/>